<keyword evidence="1 3" id="KW-0378">Hydrolase</keyword>
<dbReference type="Pfam" id="PF00704">
    <property type="entry name" value="Glyco_hydro_18"/>
    <property type="match status" value="1"/>
</dbReference>
<dbReference type="PANTHER" id="PTHR46066:SF2">
    <property type="entry name" value="CHITINASE DOMAIN-CONTAINING PROTEIN 1"/>
    <property type="match status" value="1"/>
</dbReference>
<evidence type="ECO:0000313" key="6">
    <source>
        <dbReference type="EMBL" id="KRO38312.1"/>
    </source>
</evidence>
<evidence type="ECO:0000259" key="5">
    <source>
        <dbReference type="PROSITE" id="PS51910"/>
    </source>
</evidence>
<dbReference type="SUPFAM" id="SSF51445">
    <property type="entry name" value="(Trans)glycosidases"/>
    <property type="match status" value="1"/>
</dbReference>
<proteinExistence type="inferred from homology"/>
<dbReference type="AlphaFoldDB" id="A0A0R2PJS9"/>
<feature type="domain" description="GH18" evidence="5">
    <location>
        <begin position="1"/>
        <end position="329"/>
    </location>
</feature>
<dbReference type="Gene3D" id="3.20.20.80">
    <property type="entry name" value="Glycosidases"/>
    <property type="match status" value="1"/>
</dbReference>
<dbReference type="PROSITE" id="PS01095">
    <property type="entry name" value="GH18_1"/>
    <property type="match status" value="1"/>
</dbReference>
<dbReference type="PANTHER" id="PTHR46066">
    <property type="entry name" value="CHITINASE DOMAIN-CONTAINING PROTEIN 1 FAMILY MEMBER"/>
    <property type="match status" value="1"/>
</dbReference>
<dbReference type="InterPro" id="IPR001223">
    <property type="entry name" value="Glyco_hydro18_cat"/>
</dbReference>
<dbReference type="Gene3D" id="3.10.50.10">
    <property type="match status" value="1"/>
</dbReference>
<sequence length="523" mass="56852">MKEIMPFWFSIKSPTVIRNDYVTGNPSWPMADTVCLLRRAGLQVIPTMTDGTGKLELSNYLANAATRATIVKTIVNLVLTNNFDGIDLDYEGFAFVDGNSTWTKTAPRWVALVRELSVALRSHNKLLSISTPYLYDPKEKQKGYFVYAWADVASSIDRLRIMTYDYSVAKPGPIGPISWVERTLKYAVSIMPPSKVYIGLPGYGRDWITSVNGKCPVSAPPGIKAGARAATFKMNYANAKAVIDKAVPIFDEKNSEATYSYSQIYNGLTVTGASTECTVNRTVWYQNARSYAERMALVAKYRLGGAALWTLAMEDPAATTEMRNAALAIAPDIVVSTISIEGAPENTINYAGLFTVKGVLTLKDMSPIAGLPVSLEIKRANESVWSKVTELVTSLDGSVSTPMTLGADASLRLTTIGTWERAESTSQEAKISVTTTIQLDRPVSVSKGAPILIKAQLLPRSVGKSAQLQKNINGKWQNVGAASLSDANGLITFTTTETKRGVVIMRVQVVGNIASEQFAIVIR</sequence>
<keyword evidence="2 3" id="KW-0326">Glycosidase</keyword>
<accession>A0A0R2PJS9</accession>
<dbReference type="GO" id="GO:0005975">
    <property type="term" value="P:carbohydrate metabolic process"/>
    <property type="evidence" value="ECO:0007669"/>
    <property type="project" value="InterPro"/>
</dbReference>
<comment type="caution">
    <text evidence="6">The sequence shown here is derived from an EMBL/GenBank/DDBJ whole genome shotgun (WGS) entry which is preliminary data.</text>
</comment>
<evidence type="ECO:0000313" key="7">
    <source>
        <dbReference type="Proteomes" id="UP000052955"/>
    </source>
</evidence>
<dbReference type="GO" id="GO:0008061">
    <property type="term" value="F:chitin binding"/>
    <property type="evidence" value="ECO:0007669"/>
    <property type="project" value="InterPro"/>
</dbReference>
<dbReference type="InterPro" id="IPR011583">
    <property type="entry name" value="Chitinase_II/V-like_cat"/>
</dbReference>
<dbReference type="InterPro" id="IPR017853">
    <property type="entry name" value="GH"/>
</dbReference>
<dbReference type="InterPro" id="IPR001579">
    <property type="entry name" value="Glyco_hydro_18_chit_AS"/>
</dbReference>
<evidence type="ECO:0000256" key="1">
    <source>
        <dbReference type="ARBA" id="ARBA00022801"/>
    </source>
</evidence>
<protein>
    <recommendedName>
        <fullName evidence="5">GH18 domain-containing protein</fullName>
    </recommendedName>
</protein>
<dbReference type="Proteomes" id="UP000052955">
    <property type="component" value="Unassembled WGS sequence"/>
</dbReference>
<gene>
    <name evidence="6" type="ORF">ABR55_05755</name>
</gene>
<evidence type="ECO:0000256" key="2">
    <source>
        <dbReference type="ARBA" id="ARBA00023295"/>
    </source>
</evidence>
<dbReference type="InterPro" id="IPR029070">
    <property type="entry name" value="Chitinase_insertion_sf"/>
</dbReference>
<dbReference type="PROSITE" id="PS51910">
    <property type="entry name" value="GH18_2"/>
    <property type="match status" value="1"/>
</dbReference>
<dbReference type="GO" id="GO:0004553">
    <property type="term" value="F:hydrolase activity, hydrolyzing O-glycosyl compounds"/>
    <property type="evidence" value="ECO:0007669"/>
    <property type="project" value="InterPro"/>
</dbReference>
<evidence type="ECO:0000256" key="4">
    <source>
        <dbReference type="RuleBase" id="RU004453"/>
    </source>
</evidence>
<comment type="similarity">
    <text evidence="4">Belongs to the glycosyl hydrolase 18 family.</text>
</comment>
<name>A0A0R2PJS9_9ACTN</name>
<organism evidence="6 7">
    <name type="scientific">Actinobacteria bacterium BACL15 MAG-120823-bin78</name>
    <dbReference type="NCBI Taxonomy" id="1655563"/>
    <lineage>
        <taxon>Bacteria</taxon>
        <taxon>Bacillati</taxon>
        <taxon>Actinomycetota</taxon>
        <taxon>Actinomycetes</taxon>
        <taxon>Actinomycetes incertae sedis</taxon>
        <taxon>ac1 cluster</taxon>
    </lineage>
</organism>
<evidence type="ECO:0000256" key="3">
    <source>
        <dbReference type="RuleBase" id="RU000489"/>
    </source>
</evidence>
<dbReference type="EMBL" id="LIAN01000034">
    <property type="protein sequence ID" value="KRO38312.1"/>
    <property type="molecule type" value="Genomic_DNA"/>
</dbReference>
<reference evidence="6 7" key="1">
    <citation type="submission" date="2015-10" db="EMBL/GenBank/DDBJ databases">
        <title>Metagenome-Assembled Genomes uncover a global brackish microbiome.</title>
        <authorList>
            <person name="Hugerth L.W."/>
            <person name="Larsson J."/>
            <person name="Alneberg J."/>
            <person name="Lindh M.V."/>
            <person name="Legrand C."/>
            <person name="Pinhassi J."/>
            <person name="Andersson A.F."/>
        </authorList>
    </citation>
    <scope>NUCLEOTIDE SEQUENCE [LARGE SCALE GENOMIC DNA]</scope>
    <source>
        <strain evidence="6">BACL15 MAG-120823-bin78</strain>
    </source>
</reference>
<dbReference type="SMART" id="SM00636">
    <property type="entry name" value="Glyco_18"/>
    <property type="match status" value="1"/>
</dbReference>